<dbReference type="PANTHER" id="PTHR30126">
    <property type="entry name" value="HTH-TYPE TRANSCRIPTIONAL REGULATOR"/>
    <property type="match status" value="1"/>
</dbReference>
<proteinExistence type="inferred from homology"/>
<dbReference type="InterPro" id="IPR036388">
    <property type="entry name" value="WH-like_DNA-bd_sf"/>
</dbReference>
<evidence type="ECO:0000313" key="6">
    <source>
        <dbReference type="EMBL" id="GAA0946487.1"/>
    </source>
</evidence>
<dbReference type="PROSITE" id="PS50931">
    <property type="entry name" value="HTH_LYSR"/>
    <property type="match status" value="1"/>
</dbReference>
<dbReference type="Gene3D" id="1.10.10.10">
    <property type="entry name" value="Winged helix-like DNA-binding domain superfamily/Winged helix DNA-binding domain"/>
    <property type="match status" value="1"/>
</dbReference>
<dbReference type="SUPFAM" id="SSF53850">
    <property type="entry name" value="Periplasmic binding protein-like II"/>
    <property type="match status" value="1"/>
</dbReference>
<evidence type="ECO:0000256" key="2">
    <source>
        <dbReference type="ARBA" id="ARBA00023015"/>
    </source>
</evidence>
<comment type="similarity">
    <text evidence="1">Belongs to the LysR transcriptional regulatory family.</text>
</comment>
<evidence type="ECO:0000256" key="3">
    <source>
        <dbReference type="ARBA" id="ARBA00023125"/>
    </source>
</evidence>
<protein>
    <submittedName>
        <fullName evidence="6">LysR family transcriptional regulator</fullName>
    </submittedName>
</protein>
<dbReference type="PANTHER" id="PTHR30126:SF39">
    <property type="entry name" value="HTH-TYPE TRANSCRIPTIONAL REGULATOR CYSL"/>
    <property type="match status" value="1"/>
</dbReference>
<evidence type="ECO:0000256" key="1">
    <source>
        <dbReference type="ARBA" id="ARBA00009437"/>
    </source>
</evidence>
<dbReference type="SUPFAM" id="SSF46785">
    <property type="entry name" value="Winged helix' DNA-binding domain"/>
    <property type="match status" value="1"/>
</dbReference>
<keyword evidence="7" id="KW-1185">Reference proteome</keyword>
<evidence type="ECO:0000313" key="7">
    <source>
        <dbReference type="Proteomes" id="UP001499967"/>
    </source>
</evidence>
<dbReference type="Pfam" id="PF03466">
    <property type="entry name" value="LysR_substrate"/>
    <property type="match status" value="1"/>
</dbReference>
<sequence length="292" mass="31015">MTTNSRLRALVELADTGSVRGAAERLVVTESSVSSAVSALSAEVGTPLVTRHGRGVRLTPAGERYAEYARRILGLHAEAVLAARAEADAEHGEVRLAAVTTAGEFLIPGLLASFRAKHPGVMLRLEVAPRGRVWPMLARHEADLVVAGRPPDDLVSARVRAVSPNALVVVGPPELLTGFDPARATWLMREPASGMRATCESLLERLDIAPPRMTLGSNGAVIAATEAGLGVTLVSREAVRRPLDSGALVELPVPGLPLDRPWHLVSQPEPTPSTRLLVEHVLAVPELGWHEP</sequence>
<keyword evidence="4" id="KW-0804">Transcription</keyword>
<keyword evidence="2" id="KW-0805">Transcription regulation</keyword>
<organism evidence="6 7">
    <name type="scientific">Pseudonocardia zijingensis</name>
    <dbReference type="NCBI Taxonomy" id="153376"/>
    <lineage>
        <taxon>Bacteria</taxon>
        <taxon>Bacillati</taxon>
        <taxon>Actinomycetota</taxon>
        <taxon>Actinomycetes</taxon>
        <taxon>Pseudonocardiales</taxon>
        <taxon>Pseudonocardiaceae</taxon>
        <taxon>Pseudonocardia</taxon>
    </lineage>
</organism>
<dbReference type="Gene3D" id="3.40.190.10">
    <property type="entry name" value="Periplasmic binding protein-like II"/>
    <property type="match status" value="2"/>
</dbReference>
<dbReference type="Pfam" id="PF00126">
    <property type="entry name" value="HTH_1"/>
    <property type="match status" value="1"/>
</dbReference>
<evidence type="ECO:0000256" key="4">
    <source>
        <dbReference type="ARBA" id="ARBA00023163"/>
    </source>
</evidence>
<accession>A0ABP4B5X5</accession>
<name>A0ABP4B5X5_9PSEU</name>
<dbReference type="RefSeq" id="WP_343943485.1">
    <property type="nucleotide sequence ID" value="NZ_BAAAHP010000130.1"/>
</dbReference>
<evidence type="ECO:0000259" key="5">
    <source>
        <dbReference type="PROSITE" id="PS50931"/>
    </source>
</evidence>
<dbReference type="InterPro" id="IPR036390">
    <property type="entry name" value="WH_DNA-bd_sf"/>
</dbReference>
<keyword evidence="3" id="KW-0238">DNA-binding</keyword>
<feature type="domain" description="HTH lysR-type" evidence="5">
    <location>
        <begin position="1"/>
        <end position="59"/>
    </location>
</feature>
<reference evidence="7" key="1">
    <citation type="journal article" date="2019" name="Int. J. Syst. Evol. Microbiol.">
        <title>The Global Catalogue of Microorganisms (GCM) 10K type strain sequencing project: providing services to taxonomists for standard genome sequencing and annotation.</title>
        <authorList>
            <consortium name="The Broad Institute Genomics Platform"/>
            <consortium name="The Broad Institute Genome Sequencing Center for Infectious Disease"/>
            <person name="Wu L."/>
            <person name="Ma J."/>
        </authorList>
    </citation>
    <scope>NUCLEOTIDE SEQUENCE [LARGE SCALE GENOMIC DNA]</scope>
    <source>
        <strain evidence="7">JCM 11117</strain>
    </source>
</reference>
<dbReference type="InterPro" id="IPR005119">
    <property type="entry name" value="LysR_subst-bd"/>
</dbReference>
<dbReference type="Proteomes" id="UP001499967">
    <property type="component" value="Unassembled WGS sequence"/>
</dbReference>
<dbReference type="InterPro" id="IPR000847">
    <property type="entry name" value="LysR_HTH_N"/>
</dbReference>
<dbReference type="EMBL" id="BAAAHP010000130">
    <property type="protein sequence ID" value="GAA0946487.1"/>
    <property type="molecule type" value="Genomic_DNA"/>
</dbReference>
<comment type="caution">
    <text evidence="6">The sequence shown here is derived from an EMBL/GenBank/DDBJ whole genome shotgun (WGS) entry which is preliminary data.</text>
</comment>
<gene>
    <name evidence="6" type="ORF">GCM10009559_45020</name>
</gene>